<gene>
    <name evidence="2" type="ORF">ENN51_01505</name>
</gene>
<dbReference type="AlphaFoldDB" id="A0A7V0T4D8"/>
<keyword evidence="1" id="KW-0732">Signal</keyword>
<organism evidence="2">
    <name type="scientific">candidate division WOR-3 bacterium</name>
    <dbReference type="NCBI Taxonomy" id="2052148"/>
    <lineage>
        <taxon>Bacteria</taxon>
        <taxon>Bacteria division WOR-3</taxon>
    </lineage>
</organism>
<dbReference type="Proteomes" id="UP000885672">
    <property type="component" value="Unassembled WGS sequence"/>
</dbReference>
<accession>A0A7V0T4D8</accession>
<feature type="signal peptide" evidence="1">
    <location>
        <begin position="1"/>
        <end position="25"/>
    </location>
</feature>
<name>A0A7V0T4D8_UNCW3</name>
<sequence>MRAGISRVAAVVSVLLLFRAGCRHAVNVGPPVEPEQAVAEASERLGRLESFAFRFSWHTDRPFELGADFSGVRDSTDREFWRGTWYRGSSRSSFIVVGDGEVQYELLDGGWSREPRGIESRVLDHIEQVLRTPEFRFHSETGRTYRYEFDPKLPVLDPSGQKRIRGELELCRQTGLLLRASCREENGPVRWELRLSGFNRAGRVTVPFVPVQELAVAPVGRAGRRELGHAVRTVAARLDVLERRHRFFRASPFDRDRRWGQLVLQLEREEPSPVIERLLGPGHVELWTAEGIGPTVPAPEGVVEIGGDASRLARPTRLLGGNGDFAVSTELEFLSRPTLVVAGREGAALPEGELVLLVVDGRTLDAARVREGRLEFVALGGREQVKALVAVASLPASAGLRVLSARSLKARLR</sequence>
<evidence type="ECO:0000313" key="2">
    <source>
        <dbReference type="EMBL" id="HDQ98952.1"/>
    </source>
</evidence>
<comment type="caution">
    <text evidence="2">The sequence shown here is derived from an EMBL/GenBank/DDBJ whole genome shotgun (WGS) entry which is preliminary data.</text>
</comment>
<feature type="chain" id="PRO_5031522679" evidence="1">
    <location>
        <begin position="26"/>
        <end position="413"/>
    </location>
</feature>
<dbReference type="EMBL" id="DSBX01000056">
    <property type="protein sequence ID" value="HDQ98952.1"/>
    <property type="molecule type" value="Genomic_DNA"/>
</dbReference>
<reference evidence="2" key="1">
    <citation type="journal article" date="2020" name="mSystems">
        <title>Genome- and Community-Level Interaction Insights into Carbon Utilization and Element Cycling Functions of Hydrothermarchaeota in Hydrothermal Sediment.</title>
        <authorList>
            <person name="Zhou Z."/>
            <person name="Liu Y."/>
            <person name="Xu W."/>
            <person name="Pan J."/>
            <person name="Luo Z.H."/>
            <person name="Li M."/>
        </authorList>
    </citation>
    <scope>NUCLEOTIDE SEQUENCE [LARGE SCALE GENOMIC DNA]</scope>
    <source>
        <strain evidence="2">SpSt-1182</strain>
    </source>
</reference>
<evidence type="ECO:0000256" key="1">
    <source>
        <dbReference type="SAM" id="SignalP"/>
    </source>
</evidence>
<proteinExistence type="predicted"/>
<protein>
    <submittedName>
        <fullName evidence="2">Uncharacterized protein</fullName>
    </submittedName>
</protein>